<reference evidence="3" key="1">
    <citation type="submission" date="2014-03" db="EMBL/GenBank/DDBJ databases">
        <title>The Genome Sequence of Puccinia striiformis f. sp. tritici PST-78.</title>
        <authorList>
            <consortium name="The Broad Institute Genome Sequencing Platform"/>
            <person name="Cuomo C."/>
            <person name="Hulbert S."/>
            <person name="Chen X."/>
            <person name="Walker B."/>
            <person name="Young S.K."/>
            <person name="Zeng Q."/>
            <person name="Gargeya S."/>
            <person name="Fitzgerald M."/>
            <person name="Haas B."/>
            <person name="Abouelleil A."/>
            <person name="Alvarado L."/>
            <person name="Arachchi H.M."/>
            <person name="Berlin A.M."/>
            <person name="Chapman S.B."/>
            <person name="Goldberg J."/>
            <person name="Griggs A."/>
            <person name="Gujja S."/>
            <person name="Hansen M."/>
            <person name="Howarth C."/>
            <person name="Imamovic A."/>
            <person name="Larimer J."/>
            <person name="McCowan C."/>
            <person name="Montmayeur A."/>
            <person name="Murphy C."/>
            <person name="Neiman D."/>
            <person name="Pearson M."/>
            <person name="Priest M."/>
            <person name="Roberts A."/>
            <person name="Saif S."/>
            <person name="Shea T."/>
            <person name="Sisk P."/>
            <person name="Sykes S."/>
            <person name="Wortman J."/>
            <person name="Nusbaum C."/>
            <person name="Birren B."/>
        </authorList>
    </citation>
    <scope>NUCLEOTIDE SEQUENCE [LARGE SCALE GENOMIC DNA]</scope>
    <source>
        <strain evidence="3">race PST-78</strain>
    </source>
</reference>
<organism evidence="2 3">
    <name type="scientific">Puccinia striiformis f. sp. tritici PST-78</name>
    <dbReference type="NCBI Taxonomy" id="1165861"/>
    <lineage>
        <taxon>Eukaryota</taxon>
        <taxon>Fungi</taxon>
        <taxon>Dikarya</taxon>
        <taxon>Basidiomycota</taxon>
        <taxon>Pucciniomycotina</taxon>
        <taxon>Pucciniomycetes</taxon>
        <taxon>Pucciniales</taxon>
        <taxon>Pucciniaceae</taxon>
        <taxon>Puccinia</taxon>
    </lineage>
</organism>
<accession>A0A0L0UZF8</accession>
<feature type="region of interest" description="Disordered" evidence="1">
    <location>
        <begin position="139"/>
        <end position="162"/>
    </location>
</feature>
<sequence length="362" mass="41237">MITSLRIEIKSLTGIASVLSQTPTPDNSADILEKLEQSEASIISNVRQGLITEVRVYVKEEVESLTTTVTTSFGGIMTQLRNMWQSNNEKFNALQHDIVEIRKGIISVDNRVAKAESNRLTSLLAHSSPTPFETVVETESKNSPSRDLPPHQTQIINEEDDRGPRLTEKEVGKLLPPLTEWVTFSGEGEYDYIAFIQYCDLILETYWAKEDIVVVRLPRLFKGVAKVWWKTKSAAMGKASWQTWKDLMKAQFNTSTWRSKMKEAFRKEKLDPSIHVISTWCVAQHRRLECISPGLSMKEINEEILERRPGTLVNSVNCRIPDLNVDLTILINTMEDIITTVNRDKKSYEENSHKRTGVSAWV</sequence>
<dbReference type="Proteomes" id="UP000054564">
    <property type="component" value="Unassembled WGS sequence"/>
</dbReference>
<dbReference type="EMBL" id="AJIL01000174">
    <property type="protein sequence ID" value="KNE92134.1"/>
    <property type="molecule type" value="Genomic_DNA"/>
</dbReference>
<evidence type="ECO:0008006" key="4">
    <source>
        <dbReference type="Google" id="ProtNLM"/>
    </source>
</evidence>
<evidence type="ECO:0000313" key="3">
    <source>
        <dbReference type="Proteomes" id="UP000054564"/>
    </source>
</evidence>
<evidence type="ECO:0000256" key="1">
    <source>
        <dbReference type="SAM" id="MobiDB-lite"/>
    </source>
</evidence>
<name>A0A0L0UZF8_9BASI</name>
<dbReference type="AlphaFoldDB" id="A0A0L0UZF8"/>
<comment type="caution">
    <text evidence="2">The sequence shown here is derived from an EMBL/GenBank/DDBJ whole genome shotgun (WGS) entry which is preliminary data.</text>
</comment>
<gene>
    <name evidence="2" type="ORF">PSTG_14468</name>
</gene>
<evidence type="ECO:0000313" key="2">
    <source>
        <dbReference type="EMBL" id="KNE92134.1"/>
    </source>
</evidence>
<protein>
    <recommendedName>
        <fullName evidence="4">Retrotransposon gag domain-containing protein</fullName>
    </recommendedName>
</protein>
<feature type="compositionally biased region" description="Polar residues" evidence="1">
    <location>
        <begin position="141"/>
        <end position="156"/>
    </location>
</feature>
<proteinExistence type="predicted"/>
<keyword evidence="3" id="KW-1185">Reference proteome</keyword>